<dbReference type="InterPro" id="IPR003660">
    <property type="entry name" value="HAMP_dom"/>
</dbReference>
<keyword evidence="5 6" id="KW-0472">Membrane</keyword>
<evidence type="ECO:0000313" key="9">
    <source>
        <dbReference type="Proteomes" id="UP001493487"/>
    </source>
</evidence>
<evidence type="ECO:0000313" key="8">
    <source>
        <dbReference type="EMBL" id="MEQ4487110.1"/>
    </source>
</evidence>
<protein>
    <submittedName>
        <fullName evidence="8">Histidine kinase</fullName>
    </submittedName>
</protein>
<dbReference type="InterPro" id="IPR036890">
    <property type="entry name" value="HATPase_C_sf"/>
</dbReference>
<keyword evidence="6" id="KW-0812">Transmembrane</keyword>
<keyword evidence="8" id="KW-0418">Kinase</keyword>
<dbReference type="PANTHER" id="PTHR34220">
    <property type="entry name" value="SENSOR HISTIDINE KINASE YPDA"/>
    <property type="match status" value="1"/>
</dbReference>
<sequence length="576" mass="65952">MSRGGMFILRLFRLIRSRLLYKMVLIYSLLTLIPLTLVSGTFYYRSSTILKERIVESNAQTLEETKNKIDTILKAFSEKLLNLSSQRPLVTILRHDAFPDQFPLQPAERAFIEKGISETLHVELTNMNKEIGDYADAIYLINSKNRIYTSDGLSTVQYFEALHLMPFERLGTPEWAFYLDRGRMVCAMKMVDPQTGQEVGILSLMLHSEKIRKLYASYPKDSFYILNGSNMILSADDPKKIKDIFISPYAKSQWITKIQASNEANYKYVSLIQTSDISKAIRGQALFAAVVTIVSWIIVVIITYAILRKITNPIRTLTRLMRSAEREQYQLVKDIKSSDEIAILCHSFNGLISETRDLIQKVYKTEILQKEAELKAIRTYINPHFLYNTLEHISILSKDPVRVAHIPEVVKQIATILRISISPSAPMVTLETEIEFSRLYILIHQYRYGDRLQYRIDLEPHLRKVTVPKLILQPIIENAFVHGIDGNQEGGWVEVRVYEKNFNMILEVENSGENPQLKTEPKGFGTGLNMVRARLAHHYGASSALELIHLARGTLVRLQLPILLPDSESEAEQNEA</sequence>
<evidence type="ECO:0000256" key="2">
    <source>
        <dbReference type="ARBA" id="ARBA00022475"/>
    </source>
</evidence>
<keyword evidence="2" id="KW-1003">Cell membrane</keyword>
<accession>A0ABV1L423</accession>
<keyword evidence="6" id="KW-1133">Transmembrane helix</keyword>
<dbReference type="GO" id="GO:0016301">
    <property type="term" value="F:kinase activity"/>
    <property type="evidence" value="ECO:0007669"/>
    <property type="project" value="UniProtKB-KW"/>
</dbReference>
<dbReference type="Pfam" id="PF06580">
    <property type="entry name" value="His_kinase"/>
    <property type="match status" value="1"/>
</dbReference>
<feature type="domain" description="HAMP" evidence="7">
    <location>
        <begin position="308"/>
        <end position="360"/>
    </location>
</feature>
<dbReference type="InterPro" id="IPR050640">
    <property type="entry name" value="Bact_2-comp_sensor_kinase"/>
</dbReference>
<proteinExistence type="predicted"/>
<evidence type="ECO:0000256" key="5">
    <source>
        <dbReference type="ARBA" id="ARBA00023136"/>
    </source>
</evidence>
<comment type="caution">
    <text evidence="8">The sequence shown here is derived from an EMBL/GenBank/DDBJ whole genome shotgun (WGS) entry which is preliminary data.</text>
</comment>
<keyword evidence="4" id="KW-0808">Transferase</keyword>
<gene>
    <name evidence="8" type="ORF">QJS35_32510</name>
</gene>
<dbReference type="SUPFAM" id="SSF158472">
    <property type="entry name" value="HAMP domain-like"/>
    <property type="match status" value="1"/>
</dbReference>
<reference evidence="8 9" key="1">
    <citation type="journal article" date="2023" name="Genome Announc.">
        <title>Pan-Genome Analyses of the Genus Cohnella and Proposal of the Novel Species Cohnella silvisoli sp. nov., Isolated from Forest Soil.</title>
        <authorList>
            <person name="Wang C."/>
            <person name="Mao L."/>
            <person name="Bao G."/>
            <person name="Zhu H."/>
        </authorList>
    </citation>
    <scope>NUCLEOTIDE SEQUENCE [LARGE SCALE GENOMIC DNA]</scope>
    <source>
        <strain evidence="8 9">NL03-T5-1</strain>
    </source>
</reference>
<evidence type="ECO:0000256" key="4">
    <source>
        <dbReference type="ARBA" id="ARBA00022679"/>
    </source>
</evidence>
<dbReference type="PANTHER" id="PTHR34220:SF7">
    <property type="entry name" value="SENSOR HISTIDINE KINASE YPDA"/>
    <property type="match status" value="1"/>
</dbReference>
<feature type="transmembrane region" description="Helical" evidence="6">
    <location>
        <begin position="20"/>
        <end position="44"/>
    </location>
</feature>
<dbReference type="Gene3D" id="6.10.340.10">
    <property type="match status" value="1"/>
</dbReference>
<evidence type="ECO:0000256" key="1">
    <source>
        <dbReference type="ARBA" id="ARBA00004651"/>
    </source>
</evidence>
<evidence type="ECO:0000259" key="7">
    <source>
        <dbReference type="PROSITE" id="PS50885"/>
    </source>
</evidence>
<dbReference type="Proteomes" id="UP001493487">
    <property type="component" value="Unassembled WGS sequence"/>
</dbReference>
<keyword evidence="3" id="KW-0597">Phosphoprotein</keyword>
<evidence type="ECO:0000256" key="6">
    <source>
        <dbReference type="SAM" id="Phobius"/>
    </source>
</evidence>
<dbReference type="SUPFAM" id="SSF55874">
    <property type="entry name" value="ATPase domain of HSP90 chaperone/DNA topoisomerase II/histidine kinase"/>
    <property type="match status" value="1"/>
</dbReference>
<dbReference type="RefSeq" id="WP_232190159.1">
    <property type="nucleotide sequence ID" value="NZ_JAIOAP010000028.1"/>
</dbReference>
<name>A0ABV1L423_9BACL</name>
<dbReference type="Gene3D" id="3.30.565.10">
    <property type="entry name" value="Histidine kinase-like ATPase, C-terminal domain"/>
    <property type="match status" value="1"/>
</dbReference>
<dbReference type="PROSITE" id="PS50885">
    <property type="entry name" value="HAMP"/>
    <property type="match status" value="1"/>
</dbReference>
<dbReference type="EMBL" id="JASKHM010000029">
    <property type="protein sequence ID" value="MEQ4487110.1"/>
    <property type="molecule type" value="Genomic_DNA"/>
</dbReference>
<organism evidence="8 9">
    <name type="scientific">Cohnella silvisoli</name>
    <dbReference type="NCBI Taxonomy" id="2873699"/>
    <lineage>
        <taxon>Bacteria</taxon>
        <taxon>Bacillati</taxon>
        <taxon>Bacillota</taxon>
        <taxon>Bacilli</taxon>
        <taxon>Bacillales</taxon>
        <taxon>Paenibacillaceae</taxon>
        <taxon>Cohnella</taxon>
    </lineage>
</organism>
<feature type="transmembrane region" description="Helical" evidence="6">
    <location>
        <begin position="285"/>
        <end position="307"/>
    </location>
</feature>
<dbReference type="CDD" id="cd06225">
    <property type="entry name" value="HAMP"/>
    <property type="match status" value="1"/>
</dbReference>
<evidence type="ECO:0000256" key="3">
    <source>
        <dbReference type="ARBA" id="ARBA00022553"/>
    </source>
</evidence>
<keyword evidence="9" id="KW-1185">Reference proteome</keyword>
<comment type="subcellular location">
    <subcellularLocation>
        <location evidence="1">Cell membrane</location>
        <topology evidence="1">Multi-pass membrane protein</topology>
    </subcellularLocation>
</comment>
<dbReference type="InterPro" id="IPR010559">
    <property type="entry name" value="Sig_transdc_His_kin_internal"/>
</dbReference>